<dbReference type="AlphaFoldDB" id="A0A7J6KJQ2"/>
<dbReference type="Proteomes" id="UP000591131">
    <property type="component" value="Unassembled WGS sequence"/>
</dbReference>
<proteinExistence type="predicted"/>
<comment type="caution">
    <text evidence="2">The sequence shown here is derived from an EMBL/GenBank/DDBJ whole genome shotgun (WGS) entry which is preliminary data.</text>
</comment>
<sequence>LGQPLLAARIEEDMVSLVVPTCRTGSTAMPNPSPPKPIVNKPLSAAPLGRSPPPRKAFEAAAHAQPREPIQHTTAPEGREASGKPASRGNPFANRKRRQDDMDASNAAKVPRADG</sequence>
<dbReference type="EMBL" id="JAAPAO010002674">
    <property type="protein sequence ID" value="KAF4647358.1"/>
    <property type="molecule type" value="Genomic_DNA"/>
</dbReference>
<feature type="non-terminal residue" evidence="2">
    <location>
        <position position="1"/>
    </location>
</feature>
<keyword evidence="3" id="KW-1185">Reference proteome</keyword>
<reference evidence="2 3" key="1">
    <citation type="submission" date="2020-04" db="EMBL/GenBank/DDBJ databases">
        <title>Perkinsus chesapeaki whole genome sequence.</title>
        <authorList>
            <person name="Bogema D.R."/>
        </authorList>
    </citation>
    <scope>NUCLEOTIDE SEQUENCE [LARGE SCALE GENOMIC DNA]</scope>
    <source>
        <strain evidence="2">ATCC PRA-425</strain>
    </source>
</reference>
<accession>A0A7J6KJQ2</accession>
<evidence type="ECO:0000313" key="3">
    <source>
        <dbReference type="Proteomes" id="UP000591131"/>
    </source>
</evidence>
<evidence type="ECO:0000256" key="1">
    <source>
        <dbReference type="SAM" id="MobiDB-lite"/>
    </source>
</evidence>
<organism evidence="2 3">
    <name type="scientific">Perkinsus chesapeaki</name>
    <name type="common">Clam parasite</name>
    <name type="synonym">Perkinsus andrewsi</name>
    <dbReference type="NCBI Taxonomy" id="330153"/>
    <lineage>
        <taxon>Eukaryota</taxon>
        <taxon>Sar</taxon>
        <taxon>Alveolata</taxon>
        <taxon>Perkinsozoa</taxon>
        <taxon>Perkinsea</taxon>
        <taxon>Perkinsida</taxon>
        <taxon>Perkinsidae</taxon>
        <taxon>Perkinsus</taxon>
    </lineage>
</organism>
<name>A0A7J6KJQ2_PERCH</name>
<feature type="region of interest" description="Disordered" evidence="1">
    <location>
        <begin position="23"/>
        <end position="115"/>
    </location>
</feature>
<gene>
    <name evidence="2" type="ORF">FOL47_004708</name>
</gene>
<protein>
    <submittedName>
        <fullName evidence="2">Uncharacterized protein</fullName>
    </submittedName>
</protein>
<evidence type="ECO:0000313" key="2">
    <source>
        <dbReference type="EMBL" id="KAF4647358.1"/>
    </source>
</evidence>